<feature type="signal peptide" evidence="7">
    <location>
        <begin position="1"/>
        <end position="24"/>
    </location>
</feature>
<feature type="transmembrane region" description="Helical" evidence="6">
    <location>
        <begin position="151"/>
        <end position="176"/>
    </location>
</feature>
<sequence>MSWSLWWALLGACLLISFTPGAGAVNTMTNALNVGFRRSIWGILGQQAALLIQLLIVAAGLGLVIARSPTAFDVIRYCGAAYLGYLGVRLILSPGQDGDLDVTDRSDESGVSMFVRGLWVNLLNPKAIVFLLAFIPGFVAADRDLPTQYGVIGLTIVAVDVTVMWLFFALLGRMFARVTSSPRSRRRLDVLFGLLFIGVGVMLALM</sequence>
<evidence type="ECO:0000256" key="5">
    <source>
        <dbReference type="ARBA" id="ARBA00023136"/>
    </source>
</evidence>
<accession>A0A7I9VCD7</accession>
<organism evidence="8 9">
    <name type="scientific">Gordonia spumicola</name>
    <dbReference type="NCBI Taxonomy" id="589161"/>
    <lineage>
        <taxon>Bacteria</taxon>
        <taxon>Bacillati</taxon>
        <taxon>Actinomycetota</taxon>
        <taxon>Actinomycetes</taxon>
        <taxon>Mycobacteriales</taxon>
        <taxon>Gordoniaceae</taxon>
        <taxon>Gordonia</taxon>
    </lineage>
</organism>
<evidence type="ECO:0000256" key="1">
    <source>
        <dbReference type="ARBA" id="ARBA00004651"/>
    </source>
</evidence>
<evidence type="ECO:0000256" key="4">
    <source>
        <dbReference type="ARBA" id="ARBA00022989"/>
    </source>
</evidence>
<keyword evidence="5 6" id="KW-0472">Membrane</keyword>
<keyword evidence="9" id="KW-1185">Reference proteome</keyword>
<evidence type="ECO:0000256" key="2">
    <source>
        <dbReference type="ARBA" id="ARBA00022475"/>
    </source>
</evidence>
<name>A0A7I9VCD7_9ACTN</name>
<evidence type="ECO:0000256" key="6">
    <source>
        <dbReference type="SAM" id="Phobius"/>
    </source>
</evidence>
<proteinExistence type="predicted"/>
<protein>
    <submittedName>
        <fullName evidence="8">Threonine transporter RhtB</fullName>
    </submittedName>
</protein>
<dbReference type="OrthoDB" id="9784202at2"/>
<keyword evidence="3 6" id="KW-0812">Transmembrane</keyword>
<dbReference type="Pfam" id="PF01810">
    <property type="entry name" value="LysE"/>
    <property type="match status" value="1"/>
</dbReference>
<keyword evidence="4 6" id="KW-1133">Transmembrane helix</keyword>
<dbReference type="GO" id="GO:0005886">
    <property type="term" value="C:plasma membrane"/>
    <property type="evidence" value="ECO:0007669"/>
    <property type="project" value="UniProtKB-SubCell"/>
</dbReference>
<dbReference type="InterPro" id="IPR001123">
    <property type="entry name" value="LeuE-type"/>
</dbReference>
<dbReference type="GO" id="GO:0042970">
    <property type="term" value="F:homoserine transmembrane transporter activity"/>
    <property type="evidence" value="ECO:0007669"/>
    <property type="project" value="TreeGrafter"/>
</dbReference>
<reference evidence="9" key="1">
    <citation type="submission" date="2019-06" db="EMBL/GenBank/DDBJ databases">
        <title>Gordonia isolated from sludge of a wastewater treatment plant.</title>
        <authorList>
            <person name="Tamura T."/>
            <person name="Aoyama K."/>
            <person name="Kang Y."/>
            <person name="Saito S."/>
            <person name="Akiyama N."/>
            <person name="Yazawa K."/>
            <person name="Gonoi T."/>
            <person name="Mikami Y."/>
        </authorList>
    </citation>
    <scope>NUCLEOTIDE SEQUENCE [LARGE SCALE GENOMIC DNA]</scope>
    <source>
        <strain evidence="9">NBRC 107696</strain>
    </source>
</reference>
<evidence type="ECO:0000256" key="7">
    <source>
        <dbReference type="SAM" id="SignalP"/>
    </source>
</evidence>
<gene>
    <name evidence="8" type="ORF">nbrc107696_34840</name>
</gene>
<feature type="transmembrane region" description="Helical" evidence="6">
    <location>
        <begin position="118"/>
        <end position="139"/>
    </location>
</feature>
<feature type="transmembrane region" description="Helical" evidence="6">
    <location>
        <begin position="188"/>
        <end position="205"/>
    </location>
</feature>
<dbReference type="AlphaFoldDB" id="A0A7I9VCD7"/>
<evidence type="ECO:0000313" key="9">
    <source>
        <dbReference type="Proteomes" id="UP000444960"/>
    </source>
</evidence>
<dbReference type="EMBL" id="BJOV01000005">
    <property type="protein sequence ID" value="GEE03038.1"/>
    <property type="molecule type" value="Genomic_DNA"/>
</dbReference>
<dbReference type="PANTHER" id="PTHR30086:SF14">
    <property type="entry name" value="HOMOSERINE_HOMOSERINE LACTONE EFFLUX PROTEIN"/>
    <property type="match status" value="1"/>
</dbReference>
<dbReference type="RefSeq" id="WP_161896606.1">
    <property type="nucleotide sequence ID" value="NZ_BJOV01000005.1"/>
</dbReference>
<comment type="subcellular location">
    <subcellularLocation>
        <location evidence="1">Cell membrane</location>
        <topology evidence="1">Multi-pass membrane protein</topology>
    </subcellularLocation>
</comment>
<dbReference type="PANTHER" id="PTHR30086">
    <property type="entry name" value="ARGININE EXPORTER PROTEIN ARGO"/>
    <property type="match status" value="1"/>
</dbReference>
<feature type="chain" id="PRO_5029741861" evidence="7">
    <location>
        <begin position="25"/>
        <end position="206"/>
    </location>
</feature>
<dbReference type="Proteomes" id="UP000444960">
    <property type="component" value="Unassembled WGS sequence"/>
</dbReference>
<keyword evidence="2" id="KW-1003">Cell membrane</keyword>
<evidence type="ECO:0000313" key="8">
    <source>
        <dbReference type="EMBL" id="GEE03038.1"/>
    </source>
</evidence>
<evidence type="ECO:0000256" key="3">
    <source>
        <dbReference type="ARBA" id="ARBA00022692"/>
    </source>
</evidence>
<dbReference type="PIRSF" id="PIRSF006324">
    <property type="entry name" value="LeuE"/>
    <property type="match status" value="1"/>
</dbReference>
<keyword evidence="7" id="KW-0732">Signal</keyword>
<feature type="transmembrane region" description="Helical" evidence="6">
    <location>
        <begin position="48"/>
        <end position="66"/>
    </location>
</feature>
<comment type="caution">
    <text evidence="8">The sequence shown here is derived from an EMBL/GenBank/DDBJ whole genome shotgun (WGS) entry which is preliminary data.</text>
</comment>